<comment type="similarity">
    <text evidence="3">Belongs to the lysine N(6)-hydroxylase/L-ornithine N(5)-oxygenase family.</text>
</comment>
<dbReference type="EC" id="1.14.13.59" evidence="4"/>
<evidence type="ECO:0000256" key="6">
    <source>
        <dbReference type="ARBA" id="ARBA00022630"/>
    </source>
</evidence>
<comment type="pathway">
    <text evidence="2">Siderophore biosynthesis.</text>
</comment>
<dbReference type="EMBL" id="JAGIOF010000001">
    <property type="protein sequence ID" value="MBP2387084.1"/>
    <property type="molecule type" value="Genomic_DNA"/>
</dbReference>
<feature type="region of interest" description="Disordered" evidence="16">
    <location>
        <begin position="429"/>
        <end position="451"/>
    </location>
</feature>
<dbReference type="PANTHER" id="PTHR42802">
    <property type="entry name" value="MONOOXYGENASE"/>
    <property type="match status" value="1"/>
</dbReference>
<evidence type="ECO:0000256" key="15">
    <source>
        <dbReference type="ARBA" id="ARBA00048407"/>
    </source>
</evidence>
<evidence type="ECO:0000256" key="11">
    <source>
        <dbReference type="ARBA" id="ARBA00029939"/>
    </source>
</evidence>
<name>A0ABS4XHB6_9MICC</name>
<evidence type="ECO:0000256" key="14">
    <source>
        <dbReference type="ARBA" id="ARBA00032738"/>
    </source>
</evidence>
<sequence>MSIKNLNHEPVWDAVGIGAGPFNLGFAALASSVQDLRVLVLESADELAWHPGMMLDGAHLQVPFMADLVTMADPTNPLSFLNHLKETGRIYPFYIRENFYPLREEYNNYLRWAAAKLPSVRFGHHVAAARHVDGVYELDVHTSEGAHTVRTRKLVLGTGTVPYVPASVPEQLLASGQVVHSSGYREASERVAASGRIAVVGSGQSAAEIFADLLGRLPADGQLEWVTRSARFFPLEYTKLTLEMTSPEYIDHFHGLPQGTRDRLSASQKGLYKGINADLIDEIHEMLYRRSVSGHRPVTLRAATALESVSTCDGSLGLGLRNQDDGGAFTTHADSLVLATGYGYREPAFLAGIDQRLNRLPDGRLDVDRDYAITPEGDVLVQNAELHTHGFTAPDLGMGAYRNSVIINRLLGRAHYRVETRIGFQHFGSPATGANPAHSPEIELHPEGAHA</sequence>
<dbReference type="Gene3D" id="3.50.50.60">
    <property type="entry name" value="FAD/NAD(P)-binding domain"/>
    <property type="match status" value="1"/>
</dbReference>
<dbReference type="Pfam" id="PF13434">
    <property type="entry name" value="Lys_Orn_oxgnase"/>
    <property type="match status" value="1"/>
</dbReference>
<dbReference type="GO" id="GO:0047091">
    <property type="term" value="F:L-lysine 6-monooxygenase (NADPH) activity"/>
    <property type="evidence" value="ECO:0007669"/>
    <property type="project" value="UniProtKB-EC"/>
</dbReference>
<comment type="cofactor">
    <cofactor evidence="1">
        <name>FAD</name>
        <dbReference type="ChEBI" id="CHEBI:57692"/>
    </cofactor>
</comment>
<feature type="compositionally biased region" description="Basic and acidic residues" evidence="16">
    <location>
        <begin position="440"/>
        <end position="451"/>
    </location>
</feature>
<evidence type="ECO:0000256" key="12">
    <source>
        <dbReference type="ARBA" id="ARBA00031158"/>
    </source>
</evidence>
<keyword evidence="18" id="KW-1185">Reference proteome</keyword>
<comment type="caution">
    <text evidence="17">The sequence shown here is derived from an EMBL/GenBank/DDBJ whole genome shotgun (WGS) entry which is preliminary data.</text>
</comment>
<evidence type="ECO:0000313" key="17">
    <source>
        <dbReference type="EMBL" id="MBP2387084.1"/>
    </source>
</evidence>
<proteinExistence type="inferred from homology"/>
<dbReference type="InterPro" id="IPR036188">
    <property type="entry name" value="FAD/NAD-bd_sf"/>
</dbReference>
<reference evidence="17 18" key="1">
    <citation type="submission" date="2021-03" db="EMBL/GenBank/DDBJ databases">
        <title>Sequencing the genomes of 1000 actinobacteria strains.</title>
        <authorList>
            <person name="Klenk H.-P."/>
        </authorList>
    </citation>
    <scope>NUCLEOTIDE SEQUENCE [LARGE SCALE GENOMIC DNA]</scope>
    <source>
        <strain evidence="17 18">DSM 15797</strain>
    </source>
</reference>
<keyword evidence="10" id="KW-0503">Monooxygenase</keyword>
<evidence type="ECO:0000256" key="4">
    <source>
        <dbReference type="ARBA" id="ARBA00013076"/>
    </source>
</evidence>
<evidence type="ECO:0000256" key="8">
    <source>
        <dbReference type="ARBA" id="ARBA00022857"/>
    </source>
</evidence>
<organism evidence="17 18">
    <name type="scientific">Paeniglutamicibacter kerguelensis</name>
    <dbReference type="NCBI Taxonomy" id="254788"/>
    <lineage>
        <taxon>Bacteria</taxon>
        <taxon>Bacillati</taxon>
        <taxon>Actinomycetota</taxon>
        <taxon>Actinomycetes</taxon>
        <taxon>Micrococcales</taxon>
        <taxon>Micrococcaceae</taxon>
        <taxon>Paeniglutamicibacter</taxon>
    </lineage>
</organism>
<dbReference type="SUPFAM" id="SSF51905">
    <property type="entry name" value="FAD/NAD(P)-binding domain"/>
    <property type="match status" value="1"/>
</dbReference>
<dbReference type="PANTHER" id="PTHR42802:SF1">
    <property type="entry name" value="L-ORNITHINE N(5)-MONOOXYGENASE"/>
    <property type="match status" value="1"/>
</dbReference>
<dbReference type="InterPro" id="IPR025700">
    <property type="entry name" value="Lys/Orn_oxygenase"/>
</dbReference>
<evidence type="ECO:0000256" key="10">
    <source>
        <dbReference type="ARBA" id="ARBA00023033"/>
    </source>
</evidence>
<accession>A0ABS4XHB6</accession>
<dbReference type="Proteomes" id="UP001296993">
    <property type="component" value="Unassembled WGS sequence"/>
</dbReference>
<evidence type="ECO:0000256" key="2">
    <source>
        <dbReference type="ARBA" id="ARBA00004924"/>
    </source>
</evidence>
<protein>
    <recommendedName>
        <fullName evidence="5">L-lysine N6-monooxygenase MbtG</fullName>
        <ecNumber evidence="4">1.14.13.59</ecNumber>
    </recommendedName>
    <alternativeName>
        <fullName evidence="14">Lysine 6-N-hydroxylase</fullName>
    </alternativeName>
    <alternativeName>
        <fullName evidence="13">Lysine N6-hydroxylase</fullName>
    </alternativeName>
    <alternativeName>
        <fullName evidence="11">Lysine-N-oxygenase</fullName>
    </alternativeName>
    <alternativeName>
        <fullName evidence="12">Mycobactin synthase protein G</fullName>
    </alternativeName>
</protein>
<comment type="catalytic activity">
    <reaction evidence="15">
        <text>L-lysine + NADPH + O2 = N(6)-hydroxy-L-lysine + NADP(+) + H2O</text>
        <dbReference type="Rhea" id="RHEA:23228"/>
        <dbReference type="ChEBI" id="CHEBI:15377"/>
        <dbReference type="ChEBI" id="CHEBI:15379"/>
        <dbReference type="ChEBI" id="CHEBI:32551"/>
        <dbReference type="ChEBI" id="CHEBI:57783"/>
        <dbReference type="ChEBI" id="CHEBI:57820"/>
        <dbReference type="ChEBI" id="CHEBI:58349"/>
        <dbReference type="EC" id="1.14.13.59"/>
    </reaction>
</comment>
<evidence type="ECO:0000256" key="7">
    <source>
        <dbReference type="ARBA" id="ARBA00022827"/>
    </source>
</evidence>
<evidence type="ECO:0000256" key="1">
    <source>
        <dbReference type="ARBA" id="ARBA00001974"/>
    </source>
</evidence>
<keyword evidence="8" id="KW-0521">NADP</keyword>
<gene>
    <name evidence="17" type="ORF">JOF47_002595</name>
</gene>
<evidence type="ECO:0000256" key="16">
    <source>
        <dbReference type="SAM" id="MobiDB-lite"/>
    </source>
</evidence>
<evidence type="ECO:0000256" key="3">
    <source>
        <dbReference type="ARBA" id="ARBA00007588"/>
    </source>
</evidence>
<evidence type="ECO:0000313" key="18">
    <source>
        <dbReference type="Proteomes" id="UP001296993"/>
    </source>
</evidence>
<dbReference type="RefSeq" id="WP_209998943.1">
    <property type="nucleotide sequence ID" value="NZ_BAAAJY010000005.1"/>
</dbReference>
<keyword evidence="6" id="KW-0285">Flavoprotein</keyword>
<evidence type="ECO:0000256" key="5">
    <source>
        <dbReference type="ARBA" id="ARBA00016406"/>
    </source>
</evidence>
<keyword evidence="9 17" id="KW-0560">Oxidoreductase</keyword>
<keyword evidence="7" id="KW-0274">FAD</keyword>
<evidence type="ECO:0000256" key="9">
    <source>
        <dbReference type="ARBA" id="ARBA00023002"/>
    </source>
</evidence>
<evidence type="ECO:0000256" key="13">
    <source>
        <dbReference type="ARBA" id="ARBA00032493"/>
    </source>
</evidence>